<feature type="domain" description="AAA+ ATPase" evidence="9">
    <location>
        <begin position="24"/>
        <end position="191"/>
    </location>
</feature>
<feature type="binding site" evidence="7">
    <location>
        <position position="103"/>
    </location>
    <ligand>
        <name>substrate</name>
    </ligand>
</feature>
<dbReference type="PANTHER" id="PTHR21087:SF16">
    <property type="entry name" value="SHIKIMATE KINASE 1, CHLOROPLASTIC"/>
    <property type="match status" value="1"/>
</dbReference>
<dbReference type="Proteomes" id="UP000237822">
    <property type="component" value="Unassembled WGS sequence"/>
</dbReference>
<dbReference type="GO" id="GO:0009073">
    <property type="term" value="P:aromatic amino acid family biosynthetic process"/>
    <property type="evidence" value="ECO:0007669"/>
    <property type="project" value="UniProtKB-KW"/>
</dbReference>
<keyword evidence="7" id="KW-0479">Metal-binding</keyword>
<evidence type="ECO:0000256" key="4">
    <source>
        <dbReference type="ARBA" id="ARBA00022777"/>
    </source>
</evidence>
<dbReference type="SMART" id="SM00382">
    <property type="entry name" value="AAA"/>
    <property type="match status" value="1"/>
</dbReference>
<comment type="cofactor">
    <cofactor evidence="7">
        <name>Mg(2+)</name>
        <dbReference type="ChEBI" id="CHEBI:18420"/>
    </cofactor>
    <text evidence="7">Binds 1 Mg(2+) ion per subunit.</text>
</comment>
<feature type="binding site" evidence="7">
    <location>
        <begin position="35"/>
        <end position="40"/>
    </location>
    <ligand>
        <name>ATP</name>
        <dbReference type="ChEBI" id="CHEBI:30616"/>
    </ligand>
</feature>
<feature type="binding site" evidence="7">
    <location>
        <position position="175"/>
    </location>
    <ligand>
        <name>ATP</name>
        <dbReference type="ChEBI" id="CHEBI:30616"/>
    </ligand>
</feature>
<keyword evidence="3 7" id="KW-0547">Nucleotide-binding</keyword>
<protein>
    <recommendedName>
        <fullName evidence="7">Shikimate kinase</fullName>
        <shortName evidence="7">SK</shortName>
        <ecNumber evidence="7">2.7.1.71</ecNumber>
    </recommendedName>
</protein>
<dbReference type="PRINTS" id="PR01100">
    <property type="entry name" value="SHIKIMTKNASE"/>
</dbReference>
<evidence type="ECO:0000259" key="9">
    <source>
        <dbReference type="SMART" id="SM00382"/>
    </source>
</evidence>
<dbReference type="EMBL" id="PVTI01000005">
    <property type="protein sequence ID" value="PRY61457.1"/>
    <property type="molecule type" value="Genomic_DNA"/>
</dbReference>
<dbReference type="Pfam" id="PF01202">
    <property type="entry name" value="SKI"/>
    <property type="match status" value="1"/>
</dbReference>
<evidence type="ECO:0000256" key="6">
    <source>
        <dbReference type="ARBA" id="ARBA00023141"/>
    </source>
</evidence>
<keyword evidence="1 7" id="KW-0028">Amino-acid biosynthesis</keyword>
<dbReference type="InterPro" id="IPR003593">
    <property type="entry name" value="AAA+_ATPase"/>
</dbReference>
<dbReference type="PANTHER" id="PTHR21087">
    <property type="entry name" value="SHIKIMATE KINASE"/>
    <property type="match status" value="1"/>
</dbReference>
<feature type="binding site" evidence="7">
    <location>
        <position position="158"/>
    </location>
    <ligand>
        <name>substrate</name>
    </ligand>
</feature>
<evidence type="ECO:0000313" key="11">
    <source>
        <dbReference type="Proteomes" id="UP000237822"/>
    </source>
</evidence>
<comment type="catalytic activity">
    <reaction evidence="7">
        <text>shikimate + ATP = 3-phosphoshikimate + ADP + H(+)</text>
        <dbReference type="Rhea" id="RHEA:13121"/>
        <dbReference type="ChEBI" id="CHEBI:15378"/>
        <dbReference type="ChEBI" id="CHEBI:30616"/>
        <dbReference type="ChEBI" id="CHEBI:36208"/>
        <dbReference type="ChEBI" id="CHEBI:145989"/>
        <dbReference type="ChEBI" id="CHEBI:456216"/>
        <dbReference type="EC" id="2.7.1.71"/>
    </reaction>
</comment>
<keyword evidence="4 7" id="KW-0418">Kinase</keyword>
<dbReference type="InterPro" id="IPR031322">
    <property type="entry name" value="Shikimate/glucono_kinase"/>
</dbReference>
<dbReference type="InterPro" id="IPR027417">
    <property type="entry name" value="P-loop_NTPase"/>
</dbReference>
<comment type="caution">
    <text evidence="10">The sequence shown here is derived from an EMBL/GenBank/DDBJ whole genome shotgun (WGS) entry which is preliminary data.</text>
</comment>
<comment type="similarity">
    <text evidence="7">Belongs to the shikimate kinase family.</text>
</comment>
<sequence>MVSPDARGGTGGTDGTHGSSVSGAGPVVVLIGPPGAGKTTIGEALAGRLGVAFHDTDAAVEADRGRTISDIFVVEGEPAFRALERAEVARAVAEERGVVALGGGAPMDPQTQSVLAGVDVVFLDVGIADAAKRVGFDASRPLLAINPRAAWTKLMNERRPTYEAVATHRVDTAGRGVEDVVDEVAGLLGEREQ</sequence>
<gene>
    <name evidence="7" type="primary">aroK</name>
    <name evidence="10" type="ORF">BCF74_10512</name>
</gene>
<feature type="binding site" evidence="7">
    <location>
        <position position="140"/>
    </location>
    <ligand>
        <name>ATP</name>
        <dbReference type="ChEBI" id="CHEBI:30616"/>
    </ligand>
</feature>
<evidence type="ECO:0000256" key="8">
    <source>
        <dbReference type="SAM" id="MobiDB-lite"/>
    </source>
</evidence>
<keyword evidence="2 7" id="KW-0808">Transferase</keyword>
<dbReference type="GO" id="GO:0005829">
    <property type="term" value="C:cytosol"/>
    <property type="evidence" value="ECO:0007669"/>
    <property type="project" value="TreeGrafter"/>
</dbReference>
<dbReference type="GO" id="GO:0000287">
    <property type="term" value="F:magnesium ion binding"/>
    <property type="evidence" value="ECO:0007669"/>
    <property type="project" value="UniProtKB-UniRule"/>
</dbReference>
<keyword evidence="6 7" id="KW-0057">Aromatic amino acid biosynthesis</keyword>
<dbReference type="GO" id="GO:0005524">
    <property type="term" value="F:ATP binding"/>
    <property type="evidence" value="ECO:0007669"/>
    <property type="project" value="UniProtKB-UniRule"/>
</dbReference>
<dbReference type="Gene3D" id="3.40.50.300">
    <property type="entry name" value="P-loop containing nucleotide triphosphate hydrolases"/>
    <property type="match status" value="1"/>
</dbReference>
<name>A0A2T0UUD4_9MICO</name>
<proteinExistence type="inferred from homology"/>
<feature type="binding site" evidence="7">
    <location>
        <position position="81"/>
    </location>
    <ligand>
        <name>substrate</name>
    </ligand>
</feature>
<comment type="pathway">
    <text evidence="7">Metabolic intermediate biosynthesis; chorismate biosynthesis; chorismate from D-erythrose 4-phosphate and phosphoenolpyruvate: step 5/7.</text>
</comment>
<comment type="function">
    <text evidence="7">Catalyzes the specific phosphorylation of the 3-hydroxyl group of shikimic acid using ATP as a cosubstrate.</text>
</comment>
<dbReference type="GO" id="GO:0009423">
    <property type="term" value="P:chorismate biosynthetic process"/>
    <property type="evidence" value="ECO:0007669"/>
    <property type="project" value="UniProtKB-UniRule"/>
</dbReference>
<evidence type="ECO:0000256" key="7">
    <source>
        <dbReference type="HAMAP-Rule" id="MF_00109"/>
    </source>
</evidence>
<evidence type="ECO:0000256" key="5">
    <source>
        <dbReference type="ARBA" id="ARBA00022840"/>
    </source>
</evidence>
<evidence type="ECO:0000256" key="1">
    <source>
        <dbReference type="ARBA" id="ARBA00022605"/>
    </source>
</evidence>
<comment type="subcellular location">
    <subcellularLocation>
        <location evidence="7">Cytoplasm</location>
    </subcellularLocation>
</comment>
<keyword evidence="11" id="KW-1185">Reference proteome</keyword>
<dbReference type="CDD" id="cd00464">
    <property type="entry name" value="SK"/>
    <property type="match status" value="1"/>
</dbReference>
<evidence type="ECO:0000256" key="2">
    <source>
        <dbReference type="ARBA" id="ARBA00022679"/>
    </source>
</evidence>
<feature type="binding site" evidence="7">
    <location>
        <position position="57"/>
    </location>
    <ligand>
        <name>substrate</name>
    </ligand>
</feature>
<dbReference type="GO" id="GO:0004765">
    <property type="term" value="F:shikimate kinase activity"/>
    <property type="evidence" value="ECO:0007669"/>
    <property type="project" value="UniProtKB-UniRule"/>
</dbReference>
<organism evidence="10 11">
    <name type="scientific">Knoellia remsis</name>
    <dbReference type="NCBI Taxonomy" id="407159"/>
    <lineage>
        <taxon>Bacteria</taxon>
        <taxon>Bacillati</taxon>
        <taxon>Actinomycetota</taxon>
        <taxon>Actinomycetes</taxon>
        <taxon>Micrococcales</taxon>
        <taxon>Intrasporangiaceae</taxon>
        <taxon>Knoellia</taxon>
    </lineage>
</organism>
<accession>A0A2T0UUD4</accession>
<reference evidence="10 11" key="1">
    <citation type="submission" date="2018-03" db="EMBL/GenBank/DDBJ databases">
        <title>Genomic Encyclopedia of Archaeal and Bacterial Type Strains, Phase II (KMG-II): from individual species to whole genera.</title>
        <authorList>
            <person name="Goeker M."/>
        </authorList>
    </citation>
    <scope>NUCLEOTIDE SEQUENCE [LARGE SCALE GENOMIC DNA]</scope>
    <source>
        <strain evidence="10 11">ATCC BAA-1496</strain>
    </source>
</reference>
<keyword evidence="7" id="KW-0963">Cytoplasm</keyword>
<dbReference type="AlphaFoldDB" id="A0A2T0UUD4"/>
<feature type="region of interest" description="Disordered" evidence="8">
    <location>
        <begin position="1"/>
        <end position="22"/>
    </location>
</feature>
<keyword evidence="7" id="KW-0460">Magnesium</keyword>
<dbReference type="EC" id="2.7.1.71" evidence="7"/>
<dbReference type="SUPFAM" id="SSF52540">
    <property type="entry name" value="P-loop containing nucleoside triphosphate hydrolases"/>
    <property type="match status" value="1"/>
</dbReference>
<feature type="binding site" evidence="7">
    <location>
        <position position="39"/>
    </location>
    <ligand>
        <name>Mg(2+)</name>
        <dbReference type="ChEBI" id="CHEBI:18420"/>
    </ligand>
</feature>
<dbReference type="GO" id="GO:0008652">
    <property type="term" value="P:amino acid biosynthetic process"/>
    <property type="evidence" value="ECO:0007669"/>
    <property type="project" value="UniProtKB-KW"/>
</dbReference>
<evidence type="ECO:0000313" key="10">
    <source>
        <dbReference type="EMBL" id="PRY61457.1"/>
    </source>
</evidence>
<comment type="subunit">
    <text evidence="7">Monomer.</text>
</comment>
<keyword evidence="5 7" id="KW-0067">ATP-binding</keyword>
<dbReference type="InterPro" id="IPR000623">
    <property type="entry name" value="Shikimate_kinase/TSH1"/>
</dbReference>
<evidence type="ECO:0000256" key="3">
    <source>
        <dbReference type="ARBA" id="ARBA00022741"/>
    </source>
</evidence>
<dbReference type="HAMAP" id="MF_00109">
    <property type="entry name" value="Shikimate_kinase"/>
    <property type="match status" value="1"/>
</dbReference>
<dbReference type="UniPathway" id="UPA00053">
    <property type="reaction ID" value="UER00088"/>
</dbReference>